<accession>A0A848E9D1</accession>
<proteinExistence type="predicted"/>
<feature type="transmembrane region" description="Helical" evidence="1">
    <location>
        <begin position="76"/>
        <end position="96"/>
    </location>
</feature>
<name>A0A848E9D1_9PROT</name>
<reference evidence="2 3" key="1">
    <citation type="submission" date="2020-03" db="EMBL/GenBank/DDBJ databases">
        <authorList>
            <person name="Sun Q."/>
        </authorList>
    </citation>
    <scope>NUCLEOTIDE SEQUENCE [LARGE SCALE GENOMIC DNA]</scope>
    <source>
        <strain evidence="2 3">JC162</strain>
    </source>
</reference>
<dbReference type="EMBL" id="JABBKX010000001">
    <property type="protein sequence ID" value="NMJ39908.1"/>
    <property type="molecule type" value="Genomic_DNA"/>
</dbReference>
<keyword evidence="1" id="KW-0812">Transmembrane</keyword>
<evidence type="ECO:0000256" key="1">
    <source>
        <dbReference type="SAM" id="Phobius"/>
    </source>
</evidence>
<dbReference type="Proteomes" id="UP000548582">
    <property type="component" value="Unassembled WGS sequence"/>
</dbReference>
<sequence length="105" mass="11880">MLELLAFVCGVVLIVWMPIEAGRVVRGWVRPRHRGTPEEFRRNHRRQQTLFIWLGIVLGLANIALALVLDEDRARSVVKLALGAVWIGVGISAWFARRRVDAAAR</sequence>
<dbReference type="RefSeq" id="WP_170052210.1">
    <property type="nucleotide sequence ID" value="NZ_JABBKX010000001.1"/>
</dbReference>
<protein>
    <submittedName>
        <fullName evidence="2">Uncharacterized protein</fullName>
    </submittedName>
</protein>
<comment type="caution">
    <text evidence="2">The sequence shown here is derived from an EMBL/GenBank/DDBJ whole genome shotgun (WGS) entry which is preliminary data.</text>
</comment>
<evidence type="ECO:0000313" key="3">
    <source>
        <dbReference type="Proteomes" id="UP000548582"/>
    </source>
</evidence>
<evidence type="ECO:0000313" key="2">
    <source>
        <dbReference type="EMBL" id="NMJ39908.1"/>
    </source>
</evidence>
<keyword evidence="1" id="KW-0472">Membrane</keyword>
<organism evidence="2 3">
    <name type="scientific">Neoroseomonas marina</name>
    <dbReference type="NCBI Taxonomy" id="1232220"/>
    <lineage>
        <taxon>Bacteria</taxon>
        <taxon>Pseudomonadati</taxon>
        <taxon>Pseudomonadota</taxon>
        <taxon>Alphaproteobacteria</taxon>
        <taxon>Acetobacterales</taxon>
        <taxon>Acetobacteraceae</taxon>
        <taxon>Neoroseomonas</taxon>
    </lineage>
</organism>
<keyword evidence="1" id="KW-1133">Transmembrane helix</keyword>
<keyword evidence="3" id="KW-1185">Reference proteome</keyword>
<feature type="transmembrane region" description="Helical" evidence="1">
    <location>
        <begin position="50"/>
        <end position="69"/>
    </location>
</feature>
<gene>
    <name evidence="2" type="ORF">GWK16_01545</name>
</gene>
<dbReference type="AlphaFoldDB" id="A0A848E9D1"/>